<dbReference type="AlphaFoldDB" id="A0AAN7PBB5"/>
<protein>
    <submittedName>
        <fullName evidence="1">Uncharacterized protein</fullName>
    </submittedName>
</protein>
<organism evidence="1 2">
    <name type="scientific">Aquatica leii</name>
    <dbReference type="NCBI Taxonomy" id="1421715"/>
    <lineage>
        <taxon>Eukaryota</taxon>
        <taxon>Metazoa</taxon>
        <taxon>Ecdysozoa</taxon>
        <taxon>Arthropoda</taxon>
        <taxon>Hexapoda</taxon>
        <taxon>Insecta</taxon>
        <taxon>Pterygota</taxon>
        <taxon>Neoptera</taxon>
        <taxon>Endopterygota</taxon>
        <taxon>Coleoptera</taxon>
        <taxon>Polyphaga</taxon>
        <taxon>Elateriformia</taxon>
        <taxon>Elateroidea</taxon>
        <taxon>Lampyridae</taxon>
        <taxon>Luciolinae</taxon>
        <taxon>Aquatica</taxon>
    </lineage>
</organism>
<reference evidence="2" key="1">
    <citation type="submission" date="2023-01" db="EMBL/GenBank/DDBJ databases">
        <title>Key to firefly adult light organ development and bioluminescence: homeobox transcription factors regulate luciferase expression and transportation to peroxisome.</title>
        <authorList>
            <person name="Fu X."/>
        </authorList>
    </citation>
    <scope>NUCLEOTIDE SEQUENCE [LARGE SCALE GENOMIC DNA]</scope>
</reference>
<evidence type="ECO:0000313" key="1">
    <source>
        <dbReference type="EMBL" id="KAK4880838.1"/>
    </source>
</evidence>
<keyword evidence="2" id="KW-1185">Reference proteome</keyword>
<evidence type="ECO:0000313" key="2">
    <source>
        <dbReference type="Proteomes" id="UP001353858"/>
    </source>
</evidence>
<accession>A0AAN7PBB5</accession>
<gene>
    <name evidence="1" type="ORF">RN001_008984</name>
</gene>
<name>A0AAN7PBB5_9COLE</name>
<dbReference type="EMBL" id="JARPUR010000003">
    <property type="protein sequence ID" value="KAK4880838.1"/>
    <property type="molecule type" value="Genomic_DNA"/>
</dbReference>
<proteinExistence type="predicted"/>
<sequence>MHTAHSHTQLEFFDKQIAAGVWSFPLDKATELAAAATGKSPKFIKQIRSEVLQDEHGVEGKFVANSRSAKILALTLIPPQDSEFEYSEDDCDKFFEPEKLDDKWNSMQCSNLITGQ</sequence>
<comment type="caution">
    <text evidence="1">The sequence shown here is derived from an EMBL/GenBank/DDBJ whole genome shotgun (WGS) entry which is preliminary data.</text>
</comment>
<dbReference type="Proteomes" id="UP001353858">
    <property type="component" value="Unassembled WGS sequence"/>
</dbReference>